<sequence length="358" mass="37596">MIKSSSTTLTTAVAATSVAKILMAAFLTIASPTSACADEPTQAATANSPKRVAMLLWRGCEELCEGFKSWFERHHRAVEFETMDAGQDRHRLAVLVDEVRGGHWDLVLTWGTTVSVAALGTLAAPGAPLGAPAVFANVTDPIGSGLATGPLGSGRPGIAGSLSVVPDDVQINAIRRYRPMRRLGVAFNADEANAVDTVKRLRALAGPMAFDLVEVRFPTDEAGRPDPAAIPDVIGQLAAARVDFVYIGSSSFLLSHVVAFTEAAVAAGLPVAAAGEVPIRQGTGLLGVVSPNFVVGLLAGSQAEKILFNGIRAEDLPVASLKDYAYLINIDTAKRLRLPPPMTLLRNAVIVTKDGRTR</sequence>
<dbReference type="Proteomes" id="UP000019486">
    <property type="component" value="Unassembled WGS sequence"/>
</dbReference>
<feature type="chain" id="PRO_5004921687" description="ABC transporter substrate-binding protein" evidence="1">
    <location>
        <begin position="38"/>
        <end position="358"/>
    </location>
</feature>
<gene>
    <name evidence="2" type="ORF">N825_33240</name>
</gene>
<accession>W9H7Q7</accession>
<dbReference type="EMBL" id="AVFL01000006">
    <property type="protein sequence ID" value="EWY40796.1"/>
    <property type="molecule type" value="Genomic_DNA"/>
</dbReference>
<dbReference type="PANTHER" id="PTHR35271:SF1">
    <property type="entry name" value="ABC TRANSPORTER, SUBSTRATE-BINDING LIPOPROTEIN"/>
    <property type="match status" value="1"/>
</dbReference>
<evidence type="ECO:0000313" key="2">
    <source>
        <dbReference type="EMBL" id="EWY40796.1"/>
    </source>
</evidence>
<dbReference type="STRING" id="1385369.N825_33240"/>
<protein>
    <recommendedName>
        <fullName evidence="4">ABC transporter substrate-binding protein</fullName>
    </recommendedName>
</protein>
<comment type="caution">
    <text evidence="2">The sequence shown here is derived from an EMBL/GenBank/DDBJ whole genome shotgun (WGS) entry which is preliminary data.</text>
</comment>
<keyword evidence="3" id="KW-1185">Reference proteome</keyword>
<dbReference type="Pfam" id="PF04392">
    <property type="entry name" value="ABC_sub_bind"/>
    <property type="match status" value="1"/>
</dbReference>
<organism evidence="2 3">
    <name type="scientific">Skermanella stibiiresistens SB22</name>
    <dbReference type="NCBI Taxonomy" id="1385369"/>
    <lineage>
        <taxon>Bacteria</taxon>
        <taxon>Pseudomonadati</taxon>
        <taxon>Pseudomonadota</taxon>
        <taxon>Alphaproteobacteria</taxon>
        <taxon>Rhodospirillales</taxon>
        <taxon>Azospirillaceae</taxon>
        <taxon>Skermanella</taxon>
    </lineage>
</organism>
<keyword evidence="1" id="KW-0732">Signal</keyword>
<dbReference type="AlphaFoldDB" id="W9H7Q7"/>
<dbReference type="Gene3D" id="3.40.50.2300">
    <property type="match status" value="2"/>
</dbReference>
<dbReference type="PANTHER" id="PTHR35271">
    <property type="entry name" value="ABC TRANSPORTER, SUBSTRATE-BINDING LIPOPROTEIN-RELATED"/>
    <property type="match status" value="1"/>
</dbReference>
<evidence type="ECO:0008006" key="4">
    <source>
        <dbReference type="Google" id="ProtNLM"/>
    </source>
</evidence>
<proteinExistence type="predicted"/>
<dbReference type="OrthoDB" id="9776955at2"/>
<name>W9H7Q7_9PROT</name>
<evidence type="ECO:0000256" key="1">
    <source>
        <dbReference type="SAM" id="SignalP"/>
    </source>
</evidence>
<dbReference type="InterPro" id="IPR007487">
    <property type="entry name" value="ABC_transpt-TYRBP-like"/>
</dbReference>
<reference evidence="2 3" key="1">
    <citation type="submission" date="2013-08" db="EMBL/GenBank/DDBJ databases">
        <title>The genome sequence of Skermanella stibiiresistens.</title>
        <authorList>
            <person name="Zhu W."/>
            <person name="Wang G."/>
        </authorList>
    </citation>
    <scope>NUCLEOTIDE SEQUENCE [LARGE SCALE GENOMIC DNA]</scope>
    <source>
        <strain evidence="2 3">SB22</strain>
    </source>
</reference>
<evidence type="ECO:0000313" key="3">
    <source>
        <dbReference type="Proteomes" id="UP000019486"/>
    </source>
</evidence>
<dbReference type="RefSeq" id="WP_037450670.1">
    <property type="nucleotide sequence ID" value="NZ_AVFL01000006.1"/>
</dbReference>
<feature type="signal peptide" evidence="1">
    <location>
        <begin position="1"/>
        <end position="37"/>
    </location>
</feature>